<protein>
    <submittedName>
        <fullName evidence="2">Uncharacterized protein</fullName>
    </submittedName>
</protein>
<dbReference type="Proteomes" id="UP000198861">
    <property type="component" value="Unassembled WGS sequence"/>
</dbReference>
<sequence>MALPHSDLPGVCICGHERLLETPGAGLRILRLTRQEEKHLPERLESLASLDDLKHMQRRILPSLPATRS</sequence>
<dbReference type="AlphaFoldDB" id="A0A1I4FA30"/>
<proteinExistence type="predicted"/>
<evidence type="ECO:0000313" key="4">
    <source>
        <dbReference type="Proteomes" id="UP000199579"/>
    </source>
</evidence>
<evidence type="ECO:0000313" key="3">
    <source>
        <dbReference type="Proteomes" id="UP000198861"/>
    </source>
</evidence>
<dbReference type="Proteomes" id="UP000199579">
    <property type="component" value="Unassembled WGS sequence"/>
</dbReference>
<organism evidence="2 4">
    <name type="scientific">Azotobacter beijerinckii</name>
    <dbReference type="NCBI Taxonomy" id="170623"/>
    <lineage>
        <taxon>Bacteria</taxon>
        <taxon>Pseudomonadati</taxon>
        <taxon>Pseudomonadota</taxon>
        <taxon>Gammaproteobacteria</taxon>
        <taxon>Pseudomonadales</taxon>
        <taxon>Pseudomonadaceae</taxon>
        <taxon>Azotobacter</taxon>
    </lineage>
</organism>
<accession>A0A1I4FA30</accession>
<reference evidence="2 4" key="2">
    <citation type="submission" date="2016-10" db="EMBL/GenBank/DDBJ databases">
        <authorList>
            <person name="de Groot N.N."/>
        </authorList>
    </citation>
    <scope>NUCLEOTIDE SEQUENCE [LARGE SCALE GENOMIC DNA]</scope>
    <source>
        <strain evidence="2 4">DSM 381</strain>
    </source>
</reference>
<reference evidence="1 3" key="1">
    <citation type="submission" date="2016-10" db="EMBL/GenBank/DDBJ databases">
        <authorList>
            <person name="Varghese N."/>
            <person name="Submissions S."/>
        </authorList>
    </citation>
    <scope>NUCLEOTIDE SEQUENCE [LARGE SCALE GENOMIC DNA]</scope>
    <source>
        <strain evidence="1 3">DSM 282</strain>
    </source>
</reference>
<dbReference type="EMBL" id="FOSX01000062">
    <property type="protein sequence ID" value="SFL14140.1"/>
    <property type="molecule type" value="Genomic_DNA"/>
</dbReference>
<keyword evidence="3" id="KW-1185">Reference proteome</keyword>
<evidence type="ECO:0000313" key="1">
    <source>
        <dbReference type="EMBL" id="SFB57089.1"/>
    </source>
</evidence>
<name>A0A1I4FA30_9GAMM</name>
<dbReference type="EMBL" id="FOKJ01000091">
    <property type="protein sequence ID" value="SFB57089.1"/>
    <property type="molecule type" value="Genomic_DNA"/>
</dbReference>
<gene>
    <name evidence="1" type="ORF">SAMN04244571_03900</name>
    <name evidence="2" type="ORF">SAMN04244574_03274</name>
</gene>
<evidence type="ECO:0000313" key="2">
    <source>
        <dbReference type="EMBL" id="SFL14140.1"/>
    </source>
</evidence>